<dbReference type="RefSeq" id="WP_052574973.1">
    <property type="nucleotide sequence ID" value="NZ_AVCK01000001.1"/>
</dbReference>
<keyword evidence="2" id="KW-0812">Transmembrane</keyword>
<feature type="transmembrane region" description="Helical" evidence="2">
    <location>
        <begin position="7"/>
        <end position="27"/>
    </location>
</feature>
<evidence type="ECO:0008006" key="5">
    <source>
        <dbReference type="Google" id="ProtNLM"/>
    </source>
</evidence>
<dbReference type="InterPro" id="IPR011256">
    <property type="entry name" value="Reg_factor_effector_dom_sf"/>
</dbReference>
<evidence type="ECO:0000256" key="2">
    <source>
        <dbReference type="SAM" id="Phobius"/>
    </source>
</evidence>
<gene>
    <name evidence="3" type="ORF">N787_00025</name>
</gene>
<accession>A0A091BA36</accession>
<dbReference type="Gene3D" id="3.30.530.20">
    <property type="match status" value="1"/>
</dbReference>
<proteinExistence type="predicted"/>
<evidence type="ECO:0000313" key="4">
    <source>
        <dbReference type="Proteomes" id="UP000029393"/>
    </source>
</evidence>
<evidence type="ECO:0000313" key="3">
    <source>
        <dbReference type="EMBL" id="KFN48352.1"/>
    </source>
</evidence>
<comment type="caution">
    <text evidence="3">The sequence shown here is derived from an EMBL/GenBank/DDBJ whole genome shotgun (WGS) entry which is preliminary data.</text>
</comment>
<dbReference type="AlphaFoldDB" id="A0A091BA36"/>
<dbReference type="EMBL" id="AVCK01000001">
    <property type="protein sequence ID" value="KFN48352.1"/>
    <property type="molecule type" value="Genomic_DNA"/>
</dbReference>
<dbReference type="eggNOG" id="COG3832">
    <property type="taxonomic scope" value="Bacteria"/>
</dbReference>
<sequence>MTRVIEWIISLLIVIALFVVIGLFLPASRTVSHSVETNRPMSTVNDILSSFTRFKDWNALINHDPRMQLTASGPESGVGAALAFSSSQHSIGSGKWEIKEIVPGEKIVYALDTPGRGKNKTMTFRFERTGQRNQNIEITQRYTVDYGYDLLGRYAGTLYVNSEVGADIKRGLTKLSNLLATIPRFDYSQHEPGFEIAELPAQNVLLVTTAAKRANDDIALAMTNQRKWIDQVMEKNELEAAGPMRIITNEFGSDTYAFDVVLPIRRKGTGPAEPAAAAEGEEGEAAETVAETAPAPAPVVDPNAPLETFEVEVEGPVVYAQLPAMRVAKSSYVGPSPGLARIRDLVRAWALVRGHEPTDRPFEEYLVEIKDMLAEDAEFNVYWPVQVPGVEAQAPRVIAPLPEDEAAEPAPAAEEAEADAAAA</sequence>
<feature type="region of interest" description="Disordered" evidence="1">
    <location>
        <begin position="400"/>
        <end position="423"/>
    </location>
</feature>
<protein>
    <recommendedName>
        <fullName evidence="5">Polyketide cyclase</fullName>
    </recommendedName>
</protein>
<keyword evidence="4" id="KW-1185">Reference proteome</keyword>
<dbReference type="STRING" id="1384056.N787_00025"/>
<feature type="compositionally biased region" description="Acidic residues" evidence="1">
    <location>
        <begin position="414"/>
        <end position="423"/>
    </location>
</feature>
<dbReference type="Pfam" id="PF10604">
    <property type="entry name" value="Polyketide_cyc2"/>
    <property type="match status" value="1"/>
</dbReference>
<organism evidence="3 4">
    <name type="scientific">Arenimonas metalli CF5-1</name>
    <dbReference type="NCBI Taxonomy" id="1384056"/>
    <lineage>
        <taxon>Bacteria</taxon>
        <taxon>Pseudomonadati</taxon>
        <taxon>Pseudomonadota</taxon>
        <taxon>Gammaproteobacteria</taxon>
        <taxon>Lysobacterales</taxon>
        <taxon>Lysobacteraceae</taxon>
        <taxon>Arenimonas</taxon>
    </lineage>
</organism>
<dbReference type="Proteomes" id="UP000029393">
    <property type="component" value="Unassembled WGS sequence"/>
</dbReference>
<name>A0A091BA36_9GAMM</name>
<reference evidence="3 4" key="1">
    <citation type="submission" date="2013-09" db="EMBL/GenBank/DDBJ databases">
        <title>Genome sequencing of Arenimonas metalli.</title>
        <authorList>
            <person name="Chen F."/>
            <person name="Wang G."/>
        </authorList>
    </citation>
    <scope>NUCLEOTIDE SEQUENCE [LARGE SCALE GENOMIC DNA]</scope>
    <source>
        <strain evidence="3 4">CF5-1</strain>
    </source>
</reference>
<dbReference type="InterPro" id="IPR019587">
    <property type="entry name" value="Polyketide_cyclase/dehydratase"/>
</dbReference>
<dbReference type="PATRIC" id="fig|1384056.3.peg.4"/>
<keyword evidence="2" id="KW-1133">Transmembrane helix</keyword>
<keyword evidence="2" id="KW-0472">Membrane</keyword>
<dbReference type="InterPro" id="IPR023393">
    <property type="entry name" value="START-like_dom_sf"/>
</dbReference>
<dbReference type="SUPFAM" id="SSF55961">
    <property type="entry name" value="Bet v1-like"/>
    <property type="match status" value="1"/>
</dbReference>
<evidence type="ECO:0000256" key="1">
    <source>
        <dbReference type="SAM" id="MobiDB-lite"/>
    </source>
</evidence>
<dbReference type="Gene3D" id="3.20.80.10">
    <property type="entry name" value="Regulatory factor, effector binding domain"/>
    <property type="match status" value="1"/>
</dbReference>